<evidence type="ECO:0008006" key="4">
    <source>
        <dbReference type="Google" id="ProtNLM"/>
    </source>
</evidence>
<accession>A0A1G8T140</accession>
<keyword evidence="3" id="KW-1185">Reference proteome</keyword>
<feature type="transmembrane region" description="Helical" evidence="1">
    <location>
        <begin position="95"/>
        <end position="114"/>
    </location>
</feature>
<evidence type="ECO:0000313" key="3">
    <source>
        <dbReference type="Proteomes" id="UP000199093"/>
    </source>
</evidence>
<dbReference type="RefSeq" id="WP_089851240.1">
    <property type="nucleotide sequence ID" value="NZ_FNEJ01000027.1"/>
</dbReference>
<keyword evidence="1" id="KW-1133">Transmembrane helix</keyword>
<dbReference type="AlphaFoldDB" id="A0A1G8T140"/>
<evidence type="ECO:0000256" key="1">
    <source>
        <dbReference type="SAM" id="Phobius"/>
    </source>
</evidence>
<dbReference type="EMBL" id="FNEJ01000027">
    <property type="protein sequence ID" value="SDJ35259.1"/>
    <property type="molecule type" value="Genomic_DNA"/>
</dbReference>
<organism evidence="2 3">
    <name type="scientific">Salipiger marinus</name>
    <dbReference type="NCBI Taxonomy" id="555512"/>
    <lineage>
        <taxon>Bacteria</taxon>
        <taxon>Pseudomonadati</taxon>
        <taxon>Pseudomonadota</taxon>
        <taxon>Alphaproteobacteria</taxon>
        <taxon>Rhodobacterales</taxon>
        <taxon>Roseobacteraceae</taxon>
        <taxon>Salipiger</taxon>
    </lineage>
</organism>
<sequence length="365" mass="38013">MTGAGWSILGTLSRLRGPWRGRQFGDPGRPRAISPRLTAAEAEALRVRLTPVLARLTAERAAIFRRAETELRLKTGVAALAGLGLGWTMGGLSGALGLAALAAVFAVLLLAGRVQEAPRSIAKHVILNKMGQMLYGLSSVAPGARAQALPLGRIDGWRLFGPVHTVTIDDRLEGLRDGQRVAVSRVGLQFGTAGNRSTENGAGLCFVLTEITAPEAPDDLSGALTVVVAEDAPAQARAAPGLTHGLSVSPTGDAGFDARYRVYGDAEVLGPAARAAFAGIEALARADRTATREVAPGSGLRPWVVIRPGRLVVLTPLALFDGALEPPLLPQPLLAEALIPAFASDLASLNDHLTVALTLMKGLSR</sequence>
<gene>
    <name evidence="2" type="ORF">SAMN04487993_102739</name>
</gene>
<keyword evidence="1" id="KW-0812">Transmembrane</keyword>
<dbReference type="OrthoDB" id="7853960at2"/>
<name>A0A1G8T140_9RHOB</name>
<reference evidence="2 3" key="1">
    <citation type="submission" date="2016-10" db="EMBL/GenBank/DDBJ databases">
        <authorList>
            <person name="de Groot N.N."/>
        </authorList>
    </citation>
    <scope>NUCLEOTIDE SEQUENCE [LARGE SCALE GENOMIC DNA]</scope>
    <source>
        <strain evidence="2 3">DSM 26424</strain>
    </source>
</reference>
<proteinExistence type="predicted"/>
<protein>
    <recommendedName>
        <fullName evidence="4">DUF3137 domain-containing protein</fullName>
    </recommendedName>
</protein>
<dbReference type="Proteomes" id="UP000199093">
    <property type="component" value="Unassembled WGS sequence"/>
</dbReference>
<evidence type="ECO:0000313" key="2">
    <source>
        <dbReference type="EMBL" id="SDJ35259.1"/>
    </source>
</evidence>
<keyword evidence="1" id="KW-0472">Membrane</keyword>